<feature type="signal peptide" evidence="2">
    <location>
        <begin position="1"/>
        <end position="20"/>
    </location>
</feature>
<dbReference type="OrthoDB" id="2019149at2759"/>
<sequence length="677" mass="71630">MARLILPPAIPLVLFPCTTLLSTSTFLAASDDHWLCHESVASDADTPSAFSLELSATSGVAYGSMVASEASVSGDLNSFSDYEALHSFTTEFPSPAFTSSQRKASESVVSTSTGSPVAPTITADESGDYIVIEAAQKTGHPTAIVVVDIYTENRKRRYPGYTHCHYRRSSSTTAETPILHSLSRRRARGQDHAEEHQILISQARGSGGAVLLQGSKNAFYNCQSYAAGIATITGSYAPAIIANSEALTSNGLLFYNKDALAGSTPHNSTIVFDTCDISQKSGPSNTRVSLNAGSGNDSVSVFNEFSLGGFLAASGVYVDTKTQPNLSKYIDYSNQVSDRSKYVTLVTDPKDLAPYEISAFFKSAYPSVAVSSLDWIDQGVLSTIQANNAKDFKQDVETTTSAAATTSESSPETSESATTTSDSKKTTSESLTKAAARHYRGIDFRRTYNILVLTAFSCPQHGSRCRSQEQPLRLYIYILIGTYQGQVSVIRTGATVFRGEAIDGSSPKNNKVTITARNAGLSSSGCRFHLYWPRSNAAFVISFLDGHISGAGWKIASPAKLAGTFTEGNDTGPGWGSSARNSPATVVSDNSLFSAASILGSDAWIEKAAISSFPGWPYSVCGRDTAGTTITSSATTASSTTSATDVGAMRTPGSPPTGNEYKTVDSALVAILDDGQH</sequence>
<feature type="compositionally biased region" description="Low complexity" evidence="1">
    <location>
        <begin position="397"/>
        <end position="421"/>
    </location>
</feature>
<dbReference type="RefSeq" id="XP_046052338.1">
    <property type="nucleotide sequence ID" value="XM_046199141.1"/>
</dbReference>
<evidence type="ECO:0000313" key="4">
    <source>
        <dbReference type="Proteomes" id="UP000720189"/>
    </source>
</evidence>
<dbReference type="GeneID" id="70229095"/>
<keyword evidence="2" id="KW-0732">Signal</keyword>
<evidence type="ECO:0008006" key="5">
    <source>
        <dbReference type="Google" id="ProtNLM"/>
    </source>
</evidence>
<gene>
    <name evidence="3" type="ORF">BKA55DRAFT_687927</name>
</gene>
<name>A0A9P9HL97_FUSRE</name>
<dbReference type="AlphaFoldDB" id="A0A9P9HL97"/>
<dbReference type="EMBL" id="JAGMUX010000005">
    <property type="protein sequence ID" value="KAH7259630.1"/>
    <property type="molecule type" value="Genomic_DNA"/>
</dbReference>
<feature type="region of interest" description="Disordered" evidence="1">
    <location>
        <begin position="632"/>
        <end position="661"/>
    </location>
</feature>
<reference evidence="3" key="1">
    <citation type="journal article" date="2021" name="Nat. Commun.">
        <title>Genetic determinants of endophytism in the Arabidopsis root mycobiome.</title>
        <authorList>
            <person name="Mesny F."/>
            <person name="Miyauchi S."/>
            <person name="Thiergart T."/>
            <person name="Pickel B."/>
            <person name="Atanasova L."/>
            <person name="Karlsson M."/>
            <person name="Huettel B."/>
            <person name="Barry K.W."/>
            <person name="Haridas S."/>
            <person name="Chen C."/>
            <person name="Bauer D."/>
            <person name="Andreopoulos W."/>
            <person name="Pangilinan J."/>
            <person name="LaButti K."/>
            <person name="Riley R."/>
            <person name="Lipzen A."/>
            <person name="Clum A."/>
            <person name="Drula E."/>
            <person name="Henrissat B."/>
            <person name="Kohler A."/>
            <person name="Grigoriev I.V."/>
            <person name="Martin F.M."/>
            <person name="Hacquard S."/>
        </authorList>
    </citation>
    <scope>NUCLEOTIDE SEQUENCE</scope>
    <source>
        <strain evidence="3">MPI-CAGE-AT-0023</strain>
    </source>
</reference>
<organism evidence="3 4">
    <name type="scientific">Fusarium redolens</name>
    <dbReference type="NCBI Taxonomy" id="48865"/>
    <lineage>
        <taxon>Eukaryota</taxon>
        <taxon>Fungi</taxon>
        <taxon>Dikarya</taxon>
        <taxon>Ascomycota</taxon>
        <taxon>Pezizomycotina</taxon>
        <taxon>Sordariomycetes</taxon>
        <taxon>Hypocreomycetidae</taxon>
        <taxon>Hypocreales</taxon>
        <taxon>Nectriaceae</taxon>
        <taxon>Fusarium</taxon>
        <taxon>Fusarium redolens species complex</taxon>
    </lineage>
</organism>
<evidence type="ECO:0000313" key="3">
    <source>
        <dbReference type="EMBL" id="KAH7259630.1"/>
    </source>
</evidence>
<feature type="region of interest" description="Disordered" evidence="1">
    <location>
        <begin position="397"/>
        <end position="430"/>
    </location>
</feature>
<comment type="caution">
    <text evidence="3">The sequence shown here is derived from an EMBL/GenBank/DDBJ whole genome shotgun (WGS) entry which is preliminary data.</text>
</comment>
<accession>A0A9P9HL97</accession>
<dbReference type="Proteomes" id="UP000720189">
    <property type="component" value="Unassembled WGS sequence"/>
</dbReference>
<feature type="compositionally biased region" description="Low complexity" evidence="1">
    <location>
        <begin position="632"/>
        <end position="644"/>
    </location>
</feature>
<feature type="chain" id="PRO_5040459937" description="Pectinesterase" evidence="2">
    <location>
        <begin position="21"/>
        <end position="677"/>
    </location>
</feature>
<evidence type="ECO:0000256" key="2">
    <source>
        <dbReference type="SAM" id="SignalP"/>
    </source>
</evidence>
<keyword evidence="4" id="KW-1185">Reference proteome</keyword>
<proteinExistence type="predicted"/>
<protein>
    <recommendedName>
        <fullName evidence="5">Pectinesterase</fullName>
    </recommendedName>
</protein>
<evidence type="ECO:0000256" key="1">
    <source>
        <dbReference type="SAM" id="MobiDB-lite"/>
    </source>
</evidence>